<dbReference type="PANTHER" id="PTHR33973">
    <property type="entry name" value="OS07G0153300 PROTEIN"/>
    <property type="match status" value="1"/>
</dbReference>
<organism evidence="1 2">
    <name type="scientific">Salinivibrio costicola subsp. alcaliphilus</name>
    <dbReference type="NCBI Taxonomy" id="272773"/>
    <lineage>
        <taxon>Bacteria</taxon>
        <taxon>Pseudomonadati</taxon>
        <taxon>Pseudomonadota</taxon>
        <taxon>Gammaproteobacteria</taxon>
        <taxon>Vibrionales</taxon>
        <taxon>Vibrionaceae</taxon>
        <taxon>Salinivibrio</taxon>
    </lineage>
</organism>
<dbReference type="Pfam" id="PF07103">
    <property type="entry name" value="DUF1365"/>
    <property type="match status" value="1"/>
</dbReference>
<dbReference type="Proteomes" id="UP000189431">
    <property type="component" value="Unassembled WGS sequence"/>
</dbReference>
<gene>
    <name evidence="1" type="ORF">BZJ21_04235</name>
</gene>
<reference evidence="2" key="1">
    <citation type="submission" date="2017-01" db="EMBL/GenBank/DDBJ databases">
        <title>Draft genome of the species Salinivibrio costicola subsp. alcaliphilus.</title>
        <authorList>
            <person name="Lopez-Hermoso C."/>
            <person name="De La Haba R."/>
            <person name="Sanchez-Porro C."/>
            <person name="Ventosa A."/>
        </authorList>
    </citation>
    <scope>NUCLEOTIDE SEQUENCE [LARGE SCALE GENOMIC DNA]</scope>
    <source>
        <strain evidence="2">CBH448</strain>
    </source>
</reference>
<evidence type="ECO:0000313" key="1">
    <source>
        <dbReference type="EMBL" id="OOF34718.1"/>
    </source>
</evidence>
<comment type="caution">
    <text evidence="1">The sequence shown here is derived from an EMBL/GenBank/DDBJ whole genome shotgun (WGS) entry which is preliminary data.</text>
</comment>
<evidence type="ECO:0000313" key="2">
    <source>
        <dbReference type="Proteomes" id="UP000189431"/>
    </source>
</evidence>
<keyword evidence="2" id="KW-1185">Reference proteome</keyword>
<dbReference type="EMBL" id="MUFR01000008">
    <property type="protein sequence ID" value="OOF34718.1"/>
    <property type="molecule type" value="Genomic_DNA"/>
</dbReference>
<proteinExistence type="predicted"/>
<dbReference type="PANTHER" id="PTHR33973:SF4">
    <property type="entry name" value="OS07G0153300 PROTEIN"/>
    <property type="match status" value="1"/>
</dbReference>
<name>A0ABX3KTH6_SALCS</name>
<sequence>MTESVVTLNSGLYVGQVRHRRYTPIKHTFTYPVFMPLIDLDELALLSSQVTGFRLGKWGWAAFDYRDYLDGREDTKAACLDKVYTLTGERIEGKVYALCQLRYLGVYFSPANFYYVYDHDNNWRYVLAEVSNTPWGERHYYAVPAGTRWENDKAFHVSPFNPIEQRYHWRLRPPRERVHLHLEAHREAKEFDATLGLQRRPFTSKTLGKLLIRTPIETVKVLIGIYWQALKLWIKGAPFYPHPGAKKE</sequence>
<dbReference type="InterPro" id="IPR010775">
    <property type="entry name" value="DUF1365"/>
</dbReference>
<dbReference type="RefSeq" id="WP_198532308.1">
    <property type="nucleotide sequence ID" value="NZ_MUFR01000008.1"/>
</dbReference>
<protein>
    <submittedName>
        <fullName evidence="1">Chromosome partitioning protein ParA</fullName>
    </submittedName>
</protein>
<accession>A0ABX3KTH6</accession>